<dbReference type="CDD" id="cd01189">
    <property type="entry name" value="INT_ICEBs1_C_like"/>
    <property type="match status" value="1"/>
</dbReference>
<dbReference type="Gene3D" id="1.10.150.130">
    <property type="match status" value="1"/>
</dbReference>
<evidence type="ECO:0000313" key="8">
    <source>
        <dbReference type="Proteomes" id="UP000002247"/>
    </source>
</evidence>
<accession>D6Z9C6</accession>
<dbReference type="PROSITE" id="PS51898">
    <property type="entry name" value="TYR_RECOMBINASE"/>
    <property type="match status" value="1"/>
</dbReference>
<keyword evidence="8" id="KW-1185">Reference proteome</keyword>
<sequence>MSSIRVRARKDGSSYTQVMFRLHGKQTSESFDDHREALKWQALLDRVGPEKARLVLNSAQEPQTLMTVEELVVRHIEQLTGLERGTLQKYERYLRNDISPCIGSLPVALFDEEADAQWVNYLAAKGNSRKTIKNKHGFLSSAMKTGMKLSNVPLTHNPCLGRKLPKTGKKQEMVVYTPEQFLSHLRFVPTHWHTLIHFLARFGPRWSEATALMPMDFDRKHKAAHIQRAWKWTGTSETRLGPPKTETSDRHLEFDEESWDMIEPLLFGPDDKFVFTNTVGGPIRIQTFYNNAWKPSIWLANGCESPSQLTHPDFRPPRRVPKAGMWHGIEPAPAHERLGIWPRIHDLRHTCASWLIDAGYDLFAISRLLGHESTDTTTRIYGHLVRGKLRNLASGVSQQLRAAEEGQRGAGRTDTAAA</sequence>
<dbReference type="GO" id="GO:0003677">
    <property type="term" value="F:DNA binding"/>
    <property type="evidence" value="ECO:0007669"/>
    <property type="project" value="UniProtKB-UniRule"/>
</dbReference>
<dbReference type="AlphaFoldDB" id="D6Z9C6"/>
<dbReference type="GO" id="GO:0015074">
    <property type="term" value="P:DNA integration"/>
    <property type="evidence" value="ECO:0007669"/>
    <property type="project" value="InterPro"/>
</dbReference>
<dbReference type="EMBL" id="CP001958">
    <property type="protein sequence ID" value="ADG98556.1"/>
    <property type="molecule type" value="Genomic_DNA"/>
</dbReference>
<organism evidence="7 8">
    <name type="scientific">Segniliparus rotundus (strain ATCC BAA-972 / CDC 1076 / CIP 108378 / DSM 44985 / JCM 13578)</name>
    <dbReference type="NCBI Taxonomy" id="640132"/>
    <lineage>
        <taxon>Bacteria</taxon>
        <taxon>Bacillati</taxon>
        <taxon>Actinomycetota</taxon>
        <taxon>Actinomycetes</taxon>
        <taxon>Mycobacteriales</taxon>
        <taxon>Segniliparaceae</taxon>
        <taxon>Segniliparus</taxon>
    </lineage>
</organism>
<evidence type="ECO:0000259" key="5">
    <source>
        <dbReference type="PROSITE" id="PS51898"/>
    </source>
</evidence>
<name>D6Z9C6_SEGRD</name>
<keyword evidence="3" id="KW-0233">DNA recombination</keyword>
<keyword evidence="2 4" id="KW-0238">DNA-binding</keyword>
<evidence type="ECO:0000256" key="4">
    <source>
        <dbReference type="PROSITE-ProRule" id="PRU01248"/>
    </source>
</evidence>
<dbReference type="Gene3D" id="1.10.443.10">
    <property type="entry name" value="Intergrase catalytic core"/>
    <property type="match status" value="1"/>
</dbReference>
<dbReference type="InterPro" id="IPR010998">
    <property type="entry name" value="Integrase_recombinase_N"/>
</dbReference>
<feature type="domain" description="Core-binding (CB)" evidence="6">
    <location>
        <begin position="66"/>
        <end position="147"/>
    </location>
</feature>
<comment type="similarity">
    <text evidence="1">Belongs to the 'phage' integrase family.</text>
</comment>
<dbReference type="PROSITE" id="PS51900">
    <property type="entry name" value="CB"/>
    <property type="match status" value="1"/>
</dbReference>
<protein>
    <submittedName>
        <fullName evidence="7">Integrase family protein</fullName>
    </submittedName>
</protein>
<dbReference type="InterPro" id="IPR044068">
    <property type="entry name" value="CB"/>
</dbReference>
<evidence type="ECO:0000259" key="6">
    <source>
        <dbReference type="PROSITE" id="PS51900"/>
    </source>
</evidence>
<evidence type="ECO:0000256" key="3">
    <source>
        <dbReference type="ARBA" id="ARBA00023172"/>
    </source>
</evidence>
<dbReference type="InterPro" id="IPR013762">
    <property type="entry name" value="Integrase-like_cat_sf"/>
</dbReference>
<feature type="domain" description="Tyr recombinase" evidence="5">
    <location>
        <begin position="171"/>
        <end position="394"/>
    </location>
</feature>
<dbReference type="InterPro" id="IPR011010">
    <property type="entry name" value="DNA_brk_join_enz"/>
</dbReference>
<proteinExistence type="inferred from homology"/>
<evidence type="ECO:0000256" key="1">
    <source>
        <dbReference type="ARBA" id="ARBA00008857"/>
    </source>
</evidence>
<dbReference type="SUPFAM" id="SSF56349">
    <property type="entry name" value="DNA breaking-rejoining enzymes"/>
    <property type="match status" value="1"/>
</dbReference>
<dbReference type="STRING" id="640132.Srot_2101"/>
<dbReference type="InterPro" id="IPR002104">
    <property type="entry name" value="Integrase_catalytic"/>
</dbReference>
<dbReference type="PANTHER" id="PTHR30349:SF64">
    <property type="entry name" value="PROPHAGE INTEGRASE INTD-RELATED"/>
    <property type="match status" value="1"/>
</dbReference>
<evidence type="ECO:0000256" key="2">
    <source>
        <dbReference type="ARBA" id="ARBA00023125"/>
    </source>
</evidence>
<gene>
    <name evidence="7" type="ordered locus">Srot_2101</name>
</gene>
<dbReference type="InterPro" id="IPR050090">
    <property type="entry name" value="Tyrosine_recombinase_XerCD"/>
</dbReference>
<evidence type="ECO:0000313" key="7">
    <source>
        <dbReference type="EMBL" id="ADG98556.1"/>
    </source>
</evidence>
<dbReference type="HOGENOM" id="CLU_027562_17_5_11"/>
<dbReference type="eggNOG" id="COG0582">
    <property type="taxonomic scope" value="Bacteria"/>
</dbReference>
<dbReference type="Proteomes" id="UP000002247">
    <property type="component" value="Chromosome"/>
</dbReference>
<dbReference type="GO" id="GO:0006310">
    <property type="term" value="P:DNA recombination"/>
    <property type="evidence" value="ECO:0007669"/>
    <property type="project" value="UniProtKB-KW"/>
</dbReference>
<dbReference type="RefSeq" id="WP_013139008.1">
    <property type="nucleotide sequence ID" value="NC_014168.1"/>
</dbReference>
<dbReference type="PANTHER" id="PTHR30349">
    <property type="entry name" value="PHAGE INTEGRASE-RELATED"/>
    <property type="match status" value="1"/>
</dbReference>
<reference evidence="7 8" key="1">
    <citation type="journal article" date="2010" name="Stand. Genomic Sci.">
        <title>Complete genome sequence of Segniliparus rotundus type strain (CDC 1076).</title>
        <authorList>
            <person name="Sikorski J."/>
            <person name="Lapidus A."/>
            <person name="Copeland A."/>
            <person name="Misra M."/>
            <person name="Glavina Del Rio T."/>
            <person name="Nolan M."/>
            <person name="Lucas S."/>
            <person name="Chen F."/>
            <person name="Tice H."/>
            <person name="Cheng J.F."/>
            <person name="Jando M."/>
            <person name="Schneider S."/>
            <person name="Bruce D."/>
            <person name="Goodwin L."/>
            <person name="Pitluck S."/>
            <person name="Liolios K."/>
            <person name="Mikhailova N."/>
            <person name="Pati A."/>
            <person name="Ivanova N."/>
            <person name="Mavromatis K."/>
            <person name="Chen A."/>
            <person name="Palaniappan K."/>
            <person name="Chertkov O."/>
            <person name="Land M."/>
            <person name="Hauser L."/>
            <person name="Chang Y.J."/>
            <person name="Jeffries C.D."/>
            <person name="Brettin T."/>
            <person name="Detter J.C."/>
            <person name="Han C."/>
            <person name="Rohde M."/>
            <person name="Goker M."/>
            <person name="Bristow J."/>
            <person name="Eisen J.A."/>
            <person name="Markowitz V."/>
            <person name="Hugenholtz P."/>
            <person name="Kyrpides N.C."/>
            <person name="Klenk H.P."/>
        </authorList>
    </citation>
    <scope>NUCLEOTIDE SEQUENCE [LARGE SCALE GENOMIC DNA]</scope>
    <source>
        <strain evidence="8">ATCC BAA-972 / CDC 1076 / CIP 108378 / DSM 44985 / JCM 13578</strain>
    </source>
</reference>
<dbReference type="Pfam" id="PF00589">
    <property type="entry name" value="Phage_integrase"/>
    <property type="match status" value="1"/>
</dbReference>
<dbReference type="KEGG" id="srt:Srot_2101"/>